<name>A0A9P6H6M2_9AGAM</name>
<keyword evidence="3" id="KW-1185">Reference proteome</keyword>
<accession>A0A9P6H6M2</accession>
<evidence type="ECO:0000313" key="3">
    <source>
        <dbReference type="Proteomes" id="UP000736335"/>
    </source>
</evidence>
<organism evidence="2 3">
    <name type="scientific">Thelephora terrestris</name>
    <dbReference type="NCBI Taxonomy" id="56493"/>
    <lineage>
        <taxon>Eukaryota</taxon>
        <taxon>Fungi</taxon>
        <taxon>Dikarya</taxon>
        <taxon>Basidiomycota</taxon>
        <taxon>Agaricomycotina</taxon>
        <taxon>Agaricomycetes</taxon>
        <taxon>Thelephorales</taxon>
        <taxon>Thelephoraceae</taxon>
        <taxon>Thelephora</taxon>
    </lineage>
</organism>
<dbReference type="OrthoDB" id="3227715at2759"/>
<feature type="region of interest" description="Disordered" evidence="1">
    <location>
        <begin position="1"/>
        <end position="38"/>
    </location>
</feature>
<dbReference type="AlphaFoldDB" id="A0A9P6H6M2"/>
<proteinExistence type="predicted"/>
<protein>
    <submittedName>
        <fullName evidence="2">Uncharacterized protein</fullName>
    </submittedName>
</protein>
<feature type="region of interest" description="Disordered" evidence="1">
    <location>
        <begin position="145"/>
        <end position="167"/>
    </location>
</feature>
<dbReference type="Proteomes" id="UP000736335">
    <property type="component" value="Unassembled WGS sequence"/>
</dbReference>
<gene>
    <name evidence="2" type="ORF">BJ322DRAFT_368089</name>
</gene>
<dbReference type="EMBL" id="WIUZ02000019">
    <property type="protein sequence ID" value="KAF9779626.1"/>
    <property type="molecule type" value="Genomic_DNA"/>
</dbReference>
<sequence length="203" mass="22501">MPPEVEMQTIDPSYASALVPVPSPTSSIGSRLPEDETDLDDAKLTQEEFDAKCWKALQIDEPTTEEASAMRRPLYYAIHKMDVEQSAKVAPMVMQKLRGEIKKLQDNELFEQALLKGSQVGLDNLIPTGDIDTILQSMLEPDYPSGPKPNAGDNIGPSIMTNQSPTPFVIPSERELANEFGILTDELPSTSMRWVKGKNRRKA</sequence>
<reference evidence="2" key="1">
    <citation type="journal article" date="2020" name="Nat. Commun.">
        <title>Large-scale genome sequencing of mycorrhizal fungi provides insights into the early evolution of symbiotic traits.</title>
        <authorList>
            <person name="Miyauchi S."/>
            <person name="Kiss E."/>
            <person name="Kuo A."/>
            <person name="Drula E."/>
            <person name="Kohler A."/>
            <person name="Sanchez-Garcia M."/>
            <person name="Morin E."/>
            <person name="Andreopoulos B."/>
            <person name="Barry K.W."/>
            <person name="Bonito G."/>
            <person name="Buee M."/>
            <person name="Carver A."/>
            <person name="Chen C."/>
            <person name="Cichocki N."/>
            <person name="Clum A."/>
            <person name="Culley D."/>
            <person name="Crous P.W."/>
            <person name="Fauchery L."/>
            <person name="Girlanda M."/>
            <person name="Hayes R.D."/>
            <person name="Keri Z."/>
            <person name="LaButti K."/>
            <person name="Lipzen A."/>
            <person name="Lombard V."/>
            <person name="Magnuson J."/>
            <person name="Maillard F."/>
            <person name="Murat C."/>
            <person name="Nolan M."/>
            <person name="Ohm R.A."/>
            <person name="Pangilinan J."/>
            <person name="Pereira M.F."/>
            <person name="Perotto S."/>
            <person name="Peter M."/>
            <person name="Pfister S."/>
            <person name="Riley R."/>
            <person name="Sitrit Y."/>
            <person name="Stielow J.B."/>
            <person name="Szollosi G."/>
            <person name="Zifcakova L."/>
            <person name="Stursova M."/>
            <person name="Spatafora J.W."/>
            <person name="Tedersoo L."/>
            <person name="Vaario L.M."/>
            <person name="Yamada A."/>
            <person name="Yan M."/>
            <person name="Wang P."/>
            <person name="Xu J."/>
            <person name="Bruns T."/>
            <person name="Baldrian P."/>
            <person name="Vilgalys R."/>
            <person name="Dunand C."/>
            <person name="Henrissat B."/>
            <person name="Grigoriev I.V."/>
            <person name="Hibbett D."/>
            <person name="Nagy L.G."/>
            <person name="Martin F.M."/>
        </authorList>
    </citation>
    <scope>NUCLEOTIDE SEQUENCE</scope>
    <source>
        <strain evidence="2">UH-Tt-Lm1</strain>
    </source>
</reference>
<evidence type="ECO:0000313" key="2">
    <source>
        <dbReference type="EMBL" id="KAF9779626.1"/>
    </source>
</evidence>
<evidence type="ECO:0000256" key="1">
    <source>
        <dbReference type="SAM" id="MobiDB-lite"/>
    </source>
</evidence>
<reference evidence="2" key="2">
    <citation type="submission" date="2020-11" db="EMBL/GenBank/DDBJ databases">
        <authorList>
            <consortium name="DOE Joint Genome Institute"/>
            <person name="Kuo A."/>
            <person name="Miyauchi S."/>
            <person name="Kiss E."/>
            <person name="Drula E."/>
            <person name="Kohler A."/>
            <person name="Sanchez-Garcia M."/>
            <person name="Andreopoulos B."/>
            <person name="Barry K.W."/>
            <person name="Bonito G."/>
            <person name="Buee M."/>
            <person name="Carver A."/>
            <person name="Chen C."/>
            <person name="Cichocki N."/>
            <person name="Clum A."/>
            <person name="Culley D."/>
            <person name="Crous P.W."/>
            <person name="Fauchery L."/>
            <person name="Girlanda M."/>
            <person name="Hayes R."/>
            <person name="Keri Z."/>
            <person name="Labutti K."/>
            <person name="Lipzen A."/>
            <person name="Lombard V."/>
            <person name="Magnuson J."/>
            <person name="Maillard F."/>
            <person name="Morin E."/>
            <person name="Murat C."/>
            <person name="Nolan M."/>
            <person name="Ohm R."/>
            <person name="Pangilinan J."/>
            <person name="Pereira M."/>
            <person name="Perotto S."/>
            <person name="Peter M."/>
            <person name="Riley R."/>
            <person name="Sitrit Y."/>
            <person name="Stielow B."/>
            <person name="Szollosi G."/>
            <person name="Zifcakova L."/>
            <person name="Stursova M."/>
            <person name="Spatafora J.W."/>
            <person name="Tedersoo L."/>
            <person name="Vaario L.-M."/>
            <person name="Yamada A."/>
            <person name="Yan M."/>
            <person name="Wang P."/>
            <person name="Xu J."/>
            <person name="Bruns T."/>
            <person name="Baldrian P."/>
            <person name="Vilgalys R."/>
            <person name="Henrissat B."/>
            <person name="Grigoriev I.V."/>
            <person name="Hibbett D."/>
            <person name="Nagy L.G."/>
            <person name="Martin F.M."/>
        </authorList>
    </citation>
    <scope>NUCLEOTIDE SEQUENCE</scope>
    <source>
        <strain evidence="2">UH-Tt-Lm1</strain>
    </source>
</reference>
<comment type="caution">
    <text evidence="2">The sequence shown here is derived from an EMBL/GenBank/DDBJ whole genome shotgun (WGS) entry which is preliminary data.</text>
</comment>